<comment type="caution">
    <text evidence="4">The sequence shown here is derived from an EMBL/GenBank/DDBJ whole genome shotgun (WGS) entry which is preliminary data.</text>
</comment>
<dbReference type="GO" id="GO:0006313">
    <property type="term" value="P:DNA transposition"/>
    <property type="evidence" value="ECO:0007669"/>
    <property type="project" value="InterPro"/>
</dbReference>
<keyword evidence="2" id="KW-0238">DNA-binding</keyword>
<dbReference type="GO" id="GO:0004803">
    <property type="term" value="F:transposase activity"/>
    <property type="evidence" value="ECO:0007669"/>
    <property type="project" value="InterPro"/>
</dbReference>
<dbReference type="PANTHER" id="PTHR33217:SF7">
    <property type="entry name" value="TRANSPOSASE FOR INSERTION SEQUENCE ELEMENT IS1081"/>
    <property type="match status" value="1"/>
</dbReference>
<dbReference type="AlphaFoldDB" id="A0A645A7H3"/>
<name>A0A645A7H3_9ZZZZ</name>
<dbReference type="GO" id="GO:0003677">
    <property type="term" value="F:DNA binding"/>
    <property type="evidence" value="ECO:0007669"/>
    <property type="project" value="UniProtKB-KW"/>
</dbReference>
<evidence type="ECO:0000256" key="3">
    <source>
        <dbReference type="ARBA" id="ARBA00023172"/>
    </source>
</evidence>
<evidence type="ECO:0000256" key="2">
    <source>
        <dbReference type="ARBA" id="ARBA00023125"/>
    </source>
</evidence>
<sequence>MRGGKYPYVYVDGIYLRRNWDGEFENVSILVALGVNEDGYREVIGAGEGMKEDKASWLLFLQWLTGRGLAGVRLIVADKCLGMLDAASEVFHRQSTSAVLSTSTAMCFQSPHAAR</sequence>
<keyword evidence="3" id="KW-0233">DNA recombination</keyword>
<gene>
    <name evidence="4" type="ORF">SDC9_92384</name>
</gene>
<keyword evidence="1" id="KW-0815">Transposition</keyword>
<proteinExistence type="predicted"/>
<dbReference type="Pfam" id="PF00872">
    <property type="entry name" value="Transposase_mut"/>
    <property type="match status" value="1"/>
</dbReference>
<dbReference type="PANTHER" id="PTHR33217">
    <property type="entry name" value="TRANSPOSASE FOR INSERTION SEQUENCE ELEMENT IS1081"/>
    <property type="match status" value="1"/>
</dbReference>
<dbReference type="EMBL" id="VSSQ01010980">
    <property type="protein sequence ID" value="MPM45694.1"/>
    <property type="molecule type" value="Genomic_DNA"/>
</dbReference>
<accession>A0A645A7H3</accession>
<protein>
    <recommendedName>
        <fullName evidence="5">Mutator family transposase</fullName>
    </recommendedName>
</protein>
<evidence type="ECO:0000256" key="1">
    <source>
        <dbReference type="ARBA" id="ARBA00022578"/>
    </source>
</evidence>
<organism evidence="4">
    <name type="scientific">bioreactor metagenome</name>
    <dbReference type="NCBI Taxonomy" id="1076179"/>
    <lineage>
        <taxon>unclassified sequences</taxon>
        <taxon>metagenomes</taxon>
        <taxon>ecological metagenomes</taxon>
    </lineage>
</organism>
<reference evidence="4" key="1">
    <citation type="submission" date="2019-08" db="EMBL/GenBank/DDBJ databases">
        <authorList>
            <person name="Kucharzyk K."/>
            <person name="Murdoch R.W."/>
            <person name="Higgins S."/>
            <person name="Loffler F."/>
        </authorList>
    </citation>
    <scope>NUCLEOTIDE SEQUENCE</scope>
</reference>
<dbReference type="InterPro" id="IPR001207">
    <property type="entry name" value="Transposase_mutator"/>
</dbReference>
<evidence type="ECO:0008006" key="5">
    <source>
        <dbReference type="Google" id="ProtNLM"/>
    </source>
</evidence>
<evidence type="ECO:0000313" key="4">
    <source>
        <dbReference type="EMBL" id="MPM45694.1"/>
    </source>
</evidence>